<sequence length="489" mass="52390">MASVGGRPAAENSTARAAEEQKTREGTLWGGRFKTPPAPALTAISAAPDHYFRLVPQDLAGSRAHCRELARVGLISAAEESEILAALDGIEEDWRAGRLQRDPSSEDVHGFLENELIARCGPAGGKLRAGRSRNDQTANDLKLFLREEARRIHAGCRGLVEALLEQSEQTAHAVCPGMTHLQIAQPIVFGHQLMSHAQVLARDLHRLTDWDARHAVSPLGAAALAGSGVTSHPELMAEDLGYSSSYENSIDAVANRDHVGEFLSVLAQMMISVSRLAEEQIMWASAQFRWITLHDSYATGSSIMPQKKNPDIAELARGKAGTMLGIATGFTAVQKSLPTAYNRDMAEDKAAVLQAVDLVNLVLPAMAGAVRSMIVHPETMRAQAAAGFSLATEVADALAARDVPFREAHEIVGDLVQLCEETGRDLGGLSAEELAGVDPRLDDEILAAADLDRALAARDSRGSTKPERVLEQIARLRARLAGDGALQLA</sequence>
<dbReference type="InterPro" id="IPR029419">
    <property type="entry name" value="Arg_succ_lyase_C"/>
</dbReference>
<evidence type="ECO:0000256" key="5">
    <source>
        <dbReference type="ARBA" id="ARBA00023239"/>
    </source>
</evidence>
<evidence type="ECO:0000256" key="6">
    <source>
        <dbReference type="HAMAP-Rule" id="MF_00006"/>
    </source>
</evidence>
<reference evidence="10 11" key="1">
    <citation type="submission" date="2020-07" db="EMBL/GenBank/DDBJ databases">
        <title>Sequencing the genomes of 1000 actinobacteria strains.</title>
        <authorList>
            <person name="Klenk H.-P."/>
        </authorList>
    </citation>
    <scope>NUCLEOTIDE SEQUENCE [LARGE SCALE GENOMIC DNA]</scope>
    <source>
        <strain evidence="10 11">DSM 15475</strain>
    </source>
</reference>
<keyword evidence="3 6" id="KW-0055">Arginine biosynthesis</keyword>
<dbReference type="InterPro" id="IPR000362">
    <property type="entry name" value="Fumarate_lyase_fam"/>
</dbReference>
<dbReference type="InterPro" id="IPR009049">
    <property type="entry name" value="Argininosuccinate_lyase"/>
</dbReference>
<comment type="catalytic activity">
    <reaction evidence="6">
        <text>2-(N(omega)-L-arginino)succinate = fumarate + L-arginine</text>
        <dbReference type="Rhea" id="RHEA:24020"/>
        <dbReference type="ChEBI" id="CHEBI:29806"/>
        <dbReference type="ChEBI" id="CHEBI:32682"/>
        <dbReference type="ChEBI" id="CHEBI:57472"/>
        <dbReference type="EC" id="4.3.2.1"/>
    </reaction>
</comment>
<organism evidence="10 11">
    <name type="scientific">Nesterenkonia xinjiangensis</name>
    <dbReference type="NCBI Taxonomy" id="225327"/>
    <lineage>
        <taxon>Bacteria</taxon>
        <taxon>Bacillati</taxon>
        <taxon>Actinomycetota</taxon>
        <taxon>Actinomycetes</taxon>
        <taxon>Micrococcales</taxon>
        <taxon>Micrococcaceae</taxon>
        <taxon>Nesterenkonia</taxon>
    </lineage>
</organism>
<dbReference type="PROSITE" id="PS00163">
    <property type="entry name" value="FUMARATE_LYASES"/>
    <property type="match status" value="1"/>
</dbReference>
<keyword evidence="6" id="KW-0963">Cytoplasm</keyword>
<feature type="domain" description="Argininosuccinate lyase C-terminal" evidence="9">
    <location>
        <begin position="388"/>
        <end position="455"/>
    </location>
</feature>
<gene>
    <name evidence="6" type="primary">argH</name>
    <name evidence="10" type="ORF">HNR09_001605</name>
</gene>
<keyword evidence="4 6" id="KW-0028">Amino-acid biosynthesis</keyword>
<dbReference type="AlphaFoldDB" id="A0A7Z0GLG1"/>
<dbReference type="FunFam" id="1.20.200.10:FF:000015">
    <property type="entry name" value="argininosuccinate lyase isoform X2"/>
    <property type="match status" value="1"/>
</dbReference>
<evidence type="ECO:0000256" key="2">
    <source>
        <dbReference type="ARBA" id="ARBA00012338"/>
    </source>
</evidence>
<dbReference type="PRINTS" id="PR00149">
    <property type="entry name" value="FUMRATELYASE"/>
</dbReference>
<evidence type="ECO:0000313" key="11">
    <source>
        <dbReference type="Proteomes" id="UP000535437"/>
    </source>
</evidence>
<dbReference type="InterPro" id="IPR020557">
    <property type="entry name" value="Fumarate_lyase_CS"/>
</dbReference>
<dbReference type="NCBIfam" id="TIGR00838">
    <property type="entry name" value="argH"/>
    <property type="match status" value="1"/>
</dbReference>
<proteinExistence type="inferred from homology"/>
<evidence type="ECO:0000256" key="4">
    <source>
        <dbReference type="ARBA" id="ARBA00022605"/>
    </source>
</evidence>
<dbReference type="Pfam" id="PF00206">
    <property type="entry name" value="Lyase_1"/>
    <property type="match status" value="1"/>
</dbReference>
<comment type="similarity">
    <text evidence="6">Belongs to the lyase 1 family. Argininosuccinate lyase subfamily.</text>
</comment>
<comment type="pathway">
    <text evidence="1 6">Amino-acid biosynthesis; L-arginine biosynthesis; L-arginine from L-ornithine and carbamoyl phosphate: step 3/3.</text>
</comment>
<dbReference type="EMBL" id="JACCFY010000001">
    <property type="protein sequence ID" value="NYJ78194.1"/>
    <property type="molecule type" value="Genomic_DNA"/>
</dbReference>
<feature type="region of interest" description="Disordered" evidence="7">
    <location>
        <begin position="1"/>
        <end position="34"/>
    </location>
</feature>
<protein>
    <recommendedName>
        <fullName evidence="2 6">Argininosuccinate lyase</fullName>
        <shortName evidence="6">ASAL</shortName>
        <ecNumber evidence="2 6">4.3.2.1</ecNumber>
    </recommendedName>
    <alternativeName>
        <fullName evidence="6">Arginosuccinase</fullName>
    </alternativeName>
</protein>
<dbReference type="EC" id="4.3.2.1" evidence="2 6"/>
<evidence type="ECO:0000259" key="8">
    <source>
        <dbReference type="Pfam" id="PF00206"/>
    </source>
</evidence>
<name>A0A7Z0GLG1_9MICC</name>
<dbReference type="Gene3D" id="1.10.40.30">
    <property type="entry name" value="Fumarase/aspartase (C-terminal domain)"/>
    <property type="match status" value="1"/>
</dbReference>
<evidence type="ECO:0000256" key="3">
    <source>
        <dbReference type="ARBA" id="ARBA00022571"/>
    </source>
</evidence>
<dbReference type="GO" id="GO:0004056">
    <property type="term" value="F:argininosuccinate lyase activity"/>
    <property type="evidence" value="ECO:0007669"/>
    <property type="project" value="UniProtKB-UniRule"/>
</dbReference>
<accession>A0A7Z0GLG1</accession>
<evidence type="ECO:0000256" key="7">
    <source>
        <dbReference type="SAM" id="MobiDB-lite"/>
    </source>
</evidence>
<dbReference type="Gene3D" id="1.10.275.10">
    <property type="entry name" value="Fumarase/aspartase (N-terminal domain)"/>
    <property type="match status" value="1"/>
</dbReference>
<dbReference type="Gene3D" id="1.20.200.10">
    <property type="entry name" value="Fumarase/aspartase (Central domain)"/>
    <property type="match status" value="1"/>
</dbReference>
<dbReference type="InterPro" id="IPR022761">
    <property type="entry name" value="Fumarate_lyase_N"/>
</dbReference>
<dbReference type="Pfam" id="PF14698">
    <property type="entry name" value="ASL_C2"/>
    <property type="match status" value="1"/>
</dbReference>
<dbReference type="InterPro" id="IPR024083">
    <property type="entry name" value="Fumarase/histidase_N"/>
</dbReference>
<dbReference type="PANTHER" id="PTHR43814:SF1">
    <property type="entry name" value="ARGININOSUCCINATE LYASE"/>
    <property type="match status" value="1"/>
</dbReference>
<dbReference type="RefSeq" id="WP_218881905.1">
    <property type="nucleotide sequence ID" value="NZ_BAAALL010000002.1"/>
</dbReference>
<dbReference type="GO" id="GO:0042450">
    <property type="term" value="P:L-arginine biosynthetic process via ornithine"/>
    <property type="evidence" value="ECO:0007669"/>
    <property type="project" value="UniProtKB-UniRule"/>
</dbReference>
<dbReference type="PRINTS" id="PR00145">
    <property type="entry name" value="ARGSUCLYASE"/>
</dbReference>
<comment type="caution">
    <text evidence="10">The sequence shown here is derived from an EMBL/GenBank/DDBJ whole genome shotgun (WGS) entry which is preliminary data.</text>
</comment>
<keyword evidence="11" id="KW-1185">Reference proteome</keyword>
<dbReference type="CDD" id="cd01359">
    <property type="entry name" value="Argininosuccinate_lyase"/>
    <property type="match status" value="1"/>
</dbReference>
<comment type="subcellular location">
    <subcellularLocation>
        <location evidence="6">Cytoplasm</location>
    </subcellularLocation>
</comment>
<dbReference type="FunFam" id="1.10.40.30:FF:000001">
    <property type="entry name" value="Argininosuccinate lyase"/>
    <property type="match status" value="1"/>
</dbReference>
<feature type="domain" description="Fumarate lyase N-terminal" evidence="8">
    <location>
        <begin position="38"/>
        <end position="325"/>
    </location>
</feature>
<dbReference type="UniPathway" id="UPA00068">
    <property type="reaction ID" value="UER00114"/>
</dbReference>
<evidence type="ECO:0000259" key="9">
    <source>
        <dbReference type="Pfam" id="PF14698"/>
    </source>
</evidence>
<dbReference type="InterPro" id="IPR008948">
    <property type="entry name" value="L-Aspartase-like"/>
</dbReference>
<keyword evidence="5 6" id="KW-0456">Lyase</keyword>
<evidence type="ECO:0000256" key="1">
    <source>
        <dbReference type="ARBA" id="ARBA00004941"/>
    </source>
</evidence>
<evidence type="ECO:0000313" key="10">
    <source>
        <dbReference type="EMBL" id="NYJ78194.1"/>
    </source>
</evidence>
<dbReference type="GO" id="GO:0005829">
    <property type="term" value="C:cytosol"/>
    <property type="evidence" value="ECO:0007669"/>
    <property type="project" value="TreeGrafter"/>
</dbReference>
<dbReference type="SUPFAM" id="SSF48557">
    <property type="entry name" value="L-aspartase-like"/>
    <property type="match status" value="1"/>
</dbReference>
<dbReference type="PANTHER" id="PTHR43814">
    <property type="entry name" value="ARGININOSUCCINATE LYASE"/>
    <property type="match status" value="1"/>
</dbReference>
<dbReference type="Proteomes" id="UP000535437">
    <property type="component" value="Unassembled WGS sequence"/>
</dbReference>
<dbReference type="HAMAP" id="MF_00006">
    <property type="entry name" value="Arg_succ_lyase"/>
    <property type="match status" value="1"/>
</dbReference>